<dbReference type="Gene3D" id="3.40.50.1820">
    <property type="entry name" value="alpha/beta hydrolase"/>
    <property type="match status" value="1"/>
</dbReference>
<feature type="signal peptide" evidence="2">
    <location>
        <begin position="1"/>
        <end position="22"/>
    </location>
</feature>
<feature type="domain" description="BD-FAE-like" evidence="3">
    <location>
        <begin position="66"/>
        <end position="262"/>
    </location>
</feature>
<gene>
    <name evidence="4" type="ORF">GCM10007415_03850</name>
</gene>
<dbReference type="SUPFAM" id="SSF53474">
    <property type="entry name" value="alpha/beta-Hydrolases"/>
    <property type="match status" value="1"/>
</dbReference>
<comment type="caution">
    <text evidence="4">The sequence shown here is derived from an EMBL/GenBank/DDBJ whole genome shotgun (WGS) entry which is preliminary data.</text>
</comment>
<dbReference type="InterPro" id="IPR049492">
    <property type="entry name" value="BD-FAE-like_dom"/>
</dbReference>
<evidence type="ECO:0000259" key="3">
    <source>
        <dbReference type="Pfam" id="PF20434"/>
    </source>
</evidence>
<dbReference type="Proteomes" id="UP000660862">
    <property type="component" value="Unassembled WGS sequence"/>
</dbReference>
<evidence type="ECO:0000313" key="5">
    <source>
        <dbReference type="Proteomes" id="UP000660862"/>
    </source>
</evidence>
<name>A0A917HDM1_9SPHI</name>
<dbReference type="InterPro" id="IPR050300">
    <property type="entry name" value="GDXG_lipolytic_enzyme"/>
</dbReference>
<dbReference type="Pfam" id="PF20434">
    <property type="entry name" value="BD-FAE"/>
    <property type="match status" value="1"/>
</dbReference>
<accession>A0A917HDM1</accession>
<reference evidence="4" key="2">
    <citation type="submission" date="2020-09" db="EMBL/GenBank/DDBJ databases">
        <authorList>
            <person name="Sun Q."/>
            <person name="Zhou Y."/>
        </authorList>
    </citation>
    <scope>NUCLEOTIDE SEQUENCE</scope>
    <source>
        <strain evidence="4">CGMCC 1.12195</strain>
    </source>
</reference>
<dbReference type="AlphaFoldDB" id="A0A917HDM1"/>
<proteinExistence type="predicted"/>
<organism evidence="4 5">
    <name type="scientific">Parapedobacter pyrenivorans</name>
    <dbReference type="NCBI Taxonomy" id="1305674"/>
    <lineage>
        <taxon>Bacteria</taxon>
        <taxon>Pseudomonadati</taxon>
        <taxon>Bacteroidota</taxon>
        <taxon>Sphingobacteriia</taxon>
        <taxon>Sphingobacteriales</taxon>
        <taxon>Sphingobacteriaceae</taxon>
        <taxon>Parapedobacter</taxon>
    </lineage>
</organism>
<feature type="chain" id="PRO_5036827776" evidence="2">
    <location>
        <begin position="23"/>
        <end position="304"/>
    </location>
</feature>
<dbReference type="GO" id="GO:0016787">
    <property type="term" value="F:hydrolase activity"/>
    <property type="evidence" value="ECO:0007669"/>
    <property type="project" value="UniProtKB-KW"/>
</dbReference>
<evidence type="ECO:0000313" key="4">
    <source>
        <dbReference type="EMBL" id="GGG75406.1"/>
    </source>
</evidence>
<protein>
    <submittedName>
        <fullName evidence="4">Beta-xylanase</fullName>
    </submittedName>
</protein>
<sequence length="304" mass="32618">MQFIKTTLCFAILLAAVLSVHSQVVMDLYDGEVPNSKSFAMEETSATDDNGITRVSGVTIPTLTAYFPTNDVVNTGKAVIICPGGGYGILAISHEGHDVAKLLASNGVAAFVLKYRLPKDEIMIDKRIGPLQDAQRAIQLVREKASEWGIDENQIGVAGFSAGGHLASTLSTHFSKAVIDNPKHTSLRPDFSLLLYPVISMQNGITHGGSRQNLLGANPSEADVNRFSNELQVTPDTPPAFLVHAEDDTAVPIANSEAYVAALKAHSIAAKLITYPKGGHGFGLHNKTTSDKWADHFLEWLMGI</sequence>
<reference evidence="4" key="1">
    <citation type="journal article" date="2014" name="Int. J. Syst. Evol. Microbiol.">
        <title>Complete genome sequence of Corynebacterium casei LMG S-19264T (=DSM 44701T), isolated from a smear-ripened cheese.</title>
        <authorList>
            <consortium name="US DOE Joint Genome Institute (JGI-PGF)"/>
            <person name="Walter F."/>
            <person name="Albersmeier A."/>
            <person name="Kalinowski J."/>
            <person name="Ruckert C."/>
        </authorList>
    </citation>
    <scope>NUCLEOTIDE SEQUENCE</scope>
    <source>
        <strain evidence="4">CGMCC 1.12195</strain>
    </source>
</reference>
<dbReference type="PANTHER" id="PTHR48081">
    <property type="entry name" value="AB HYDROLASE SUPERFAMILY PROTEIN C4A8.06C"/>
    <property type="match status" value="1"/>
</dbReference>
<keyword evidence="5" id="KW-1185">Reference proteome</keyword>
<keyword evidence="1" id="KW-0378">Hydrolase</keyword>
<dbReference type="InterPro" id="IPR029058">
    <property type="entry name" value="AB_hydrolase_fold"/>
</dbReference>
<evidence type="ECO:0000256" key="2">
    <source>
        <dbReference type="SAM" id="SignalP"/>
    </source>
</evidence>
<dbReference type="EMBL" id="BMER01000001">
    <property type="protein sequence ID" value="GGG75406.1"/>
    <property type="molecule type" value="Genomic_DNA"/>
</dbReference>
<keyword evidence="2" id="KW-0732">Signal</keyword>
<dbReference type="PANTHER" id="PTHR48081:SF6">
    <property type="entry name" value="PEPTIDASE S9 PROLYL OLIGOPEPTIDASE CATALYTIC DOMAIN-CONTAINING PROTEIN"/>
    <property type="match status" value="1"/>
</dbReference>
<evidence type="ECO:0000256" key="1">
    <source>
        <dbReference type="ARBA" id="ARBA00022801"/>
    </source>
</evidence>